<dbReference type="Proteomes" id="UP001320899">
    <property type="component" value="Unassembled WGS sequence"/>
</dbReference>
<reference evidence="2 3" key="1">
    <citation type="submission" date="2022-10" db="EMBL/GenBank/DDBJ databases">
        <title>Ruegeria sp. nov., isolated from ocean surface sediments.</title>
        <authorList>
            <person name="He W."/>
            <person name="Xue H.-P."/>
            <person name="Zhang D.-F."/>
        </authorList>
    </citation>
    <scope>NUCLEOTIDE SEQUENCE [LARGE SCALE GENOMIC DNA]</scope>
    <source>
        <strain evidence="2 3">XHP0148</strain>
    </source>
</reference>
<accession>A0ABT3AN79</accession>
<name>A0ABT3AN79_9RHOB</name>
<evidence type="ECO:0000313" key="3">
    <source>
        <dbReference type="Proteomes" id="UP001320899"/>
    </source>
</evidence>
<sequence length="231" mass="26066">MKDLFDPNHKQRLAEARESFSGRLLTDSQFNEAIAITGIIEAEIYKSGTFKEKLSDYAYAFARTEKFDVVKAETTLRDLFKANTGQTMNQLRESLMDREDQIDEGGDERAKEATRKIHAMIKDGEKISFHRAYDTQANEMASELGITIIGAKRIITDVFRSEAEGELYDWGKTLEDKYFRPQIEAEKAGRKQAQEPAGERRSRSVTANGADDQSAPAPARSRRRARAHGPA</sequence>
<keyword evidence="3" id="KW-1185">Reference proteome</keyword>
<dbReference type="RefSeq" id="WP_263829836.1">
    <property type="nucleotide sequence ID" value="NZ_JAOWLB010000014.1"/>
</dbReference>
<evidence type="ECO:0000256" key="1">
    <source>
        <dbReference type="SAM" id="MobiDB-lite"/>
    </source>
</evidence>
<proteinExistence type="predicted"/>
<dbReference type="EMBL" id="JAOWLB010000014">
    <property type="protein sequence ID" value="MCV2890128.1"/>
    <property type="molecule type" value="Genomic_DNA"/>
</dbReference>
<organism evidence="2 3">
    <name type="scientific">Ruegeria aquimaris</name>
    <dbReference type="NCBI Taxonomy" id="2984333"/>
    <lineage>
        <taxon>Bacteria</taxon>
        <taxon>Pseudomonadati</taxon>
        <taxon>Pseudomonadota</taxon>
        <taxon>Alphaproteobacteria</taxon>
        <taxon>Rhodobacterales</taxon>
        <taxon>Roseobacteraceae</taxon>
        <taxon>Ruegeria</taxon>
    </lineage>
</organism>
<feature type="compositionally biased region" description="Basic residues" evidence="1">
    <location>
        <begin position="220"/>
        <end position="231"/>
    </location>
</feature>
<feature type="region of interest" description="Disordered" evidence="1">
    <location>
        <begin position="185"/>
        <end position="231"/>
    </location>
</feature>
<gene>
    <name evidence="2" type="ORF">OE747_17450</name>
</gene>
<evidence type="ECO:0000313" key="2">
    <source>
        <dbReference type="EMBL" id="MCV2890128.1"/>
    </source>
</evidence>
<comment type="caution">
    <text evidence="2">The sequence shown here is derived from an EMBL/GenBank/DDBJ whole genome shotgun (WGS) entry which is preliminary data.</text>
</comment>
<feature type="compositionally biased region" description="Basic and acidic residues" evidence="1">
    <location>
        <begin position="185"/>
        <end position="202"/>
    </location>
</feature>
<evidence type="ECO:0008006" key="4">
    <source>
        <dbReference type="Google" id="ProtNLM"/>
    </source>
</evidence>
<protein>
    <recommendedName>
        <fullName evidence="4">NPL4 family protein</fullName>
    </recommendedName>
</protein>